<protein>
    <submittedName>
        <fullName evidence="1">Uncharacterized protein</fullName>
    </submittedName>
</protein>
<evidence type="ECO:0000313" key="1">
    <source>
        <dbReference type="EMBL" id="KAG0423172.1"/>
    </source>
</evidence>
<reference evidence="1 2" key="1">
    <citation type="journal article" date="2020" name="Cell">
        <title>Large-Scale Comparative Analyses of Tick Genomes Elucidate Their Genetic Diversity and Vector Capacities.</title>
        <authorList>
            <consortium name="Tick Genome and Microbiome Consortium (TIGMIC)"/>
            <person name="Jia N."/>
            <person name="Wang J."/>
            <person name="Shi W."/>
            <person name="Du L."/>
            <person name="Sun Y."/>
            <person name="Zhan W."/>
            <person name="Jiang J.F."/>
            <person name="Wang Q."/>
            <person name="Zhang B."/>
            <person name="Ji P."/>
            <person name="Bell-Sakyi L."/>
            <person name="Cui X.M."/>
            <person name="Yuan T.T."/>
            <person name="Jiang B.G."/>
            <person name="Yang W.F."/>
            <person name="Lam T.T."/>
            <person name="Chang Q.C."/>
            <person name="Ding S.J."/>
            <person name="Wang X.J."/>
            <person name="Zhu J.G."/>
            <person name="Ruan X.D."/>
            <person name="Zhao L."/>
            <person name="Wei J.T."/>
            <person name="Ye R.Z."/>
            <person name="Que T.C."/>
            <person name="Du C.H."/>
            <person name="Zhou Y.H."/>
            <person name="Cheng J.X."/>
            <person name="Dai P.F."/>
            <person name="Guo W.B."/>
            <person name="Han X.H."/>
            <person name="Huang E.J."/>
            <person name="Li L.F."/>
            <person name="Wei W."/>
            <person name="Gao Y.C."/>
            <person name="Liu J.Z."/>
            <person name="Shao H.Z."/>
            <person name="Wang X."/>
            <person name="Wang C.C."/>
            <person name="Yang T.C."/>
            <person name="Huo Q.B."/>
            <person name="Li W."/>
            <person name="Chen H.Y."/>
            <person name="Chen S.E."/>
            <person name="Zhou L.G."/>
            <person name="Ni X.B."/>
            <person name="Tian J.H."/>
            <person name="Sheng Y."/>
            <person name="Liu T."/>
            <person name="Pan Y.S."/>
            <person name="Xia L.Y."/>
            <person name="Li J."/>
            <person name="Zhao F."/>
            <person name="Cao W.C."/>
        </authorList>
    </citation>
    <scope>NUCLEOTIDE SEQUENCE [LARGE SCALE GENOMIC DNA]</scope>
    <source>
        <strain evidence="1">Iper-2018</strain>
    </source>
</reference>
<proteinExistence type="predicted"/>
<organism evidence="1 2">
    <name type="scientific">Ixodes persulcatus</name>
    <name type="common">Taiga tick</name>
    <dbReference type="NCBI Taxonomy" id="34615"/>
    <lineage>
        <taxon>Eukaryota</taxon>
        <taxon>Metazoa</taxon>
        <taxon>Ecdysozoa</taxon>
        <taxon>Arthropoda</taxon>
        <taxon>Chelicerata</taxon>
        <taxon>Arachnida</taxon>
        <taxon>Acari</taxon>
        <taxon>Parasitiformes</taxon>
        <taxon>Ixodida</taxon>
        <taxon>Ixodoidea</taxon>
        <taxon>Ixodidae</taxon>
        <taxon>Ixodinae</taxon>
        <taxon>Ixodes</taxon>
    </lineage>
</organism>
<keyword evidence="2" id="KW-1185">Reference proteome</keyword>
<dbReference type="EMBL" id="JABSTQ010010138">
    <property type="protein sequence ID" value="KAG0423172.1"/>
    <property type="molecule type" value="Genomic_DNA"/>
</dbReference>
<accession>A0AC60PRM4</accession>
<sequence length="70" mass="7630">MVLRHLPRRTAKLSVVAASCRHLQWPQDASTAGTSGHQPKTESDGFTTVQKKRRVKSAGETSTTREGPSL</sequence>
<dbReference type="Proteomes" id="UP000805193">
    <property type="component" value="Unassembled WGS sequence"/>
</dbReference>
<comment type="caution">
    <text evidence="1">The sequence shown here is derived from an EMBL/GenBank/DDBJ whole genome shotgun (WGS) entry which is preliminary data.</text>
</comment>
<evidence type="ECO:0000313" key="2">
    <source>
        <dbReference type="Proteomes" id="UP000805193"/>
    </source>
</evidence>
<gene>
    <name evidence="1" type="ORF">HPB47_001044</name>
</gene>
<name>A0AC60PRM4_IXOPE</name>